<gene>
    <name evidence="2" type="ORF">NDU88_004831</name>
</gene>
<keyword evidence="3" id="KW-1185">Reference proteome</keyword>
<evidence type="ECO:0000256" key="1">
    <source>
        <dbReference type="SAM" id="MobiDB-lite"/>
    </source>
</evidence>
<feature type="compositionally biased region" description="Basic and acidic residues" evidence="1">
    <location>
        <begin position="14"/>
        <end position="41"/>
    </location>
</feature>
<proteinExistence type="predicted"/>
<evidence type="ECO:0000313" key="3">
    <source>
        <dbReference type="Proteomes" id="UP001066276"/>
    </source>
</evidence>
<organism evidence="2 3">
    <name type="scientific">Pleurodeles waltl</name>
    <name type="common">Iberian ribbed newt</name>
    <dbReference type="NCBI Taxonomy" id="8319"/>
    <lineage>
        <taxon>Eukaryota</taxon>
        <taxon>Metazoa</taxon>
        <taxon>Chordata</taxon>
        <taxon>Craniata</taxon>
        <taxon>Vertebrata</taxon>
        <taxon>Euteleostomi</taxon>
        <taxon>Amphibia</taxon>
        <taxon>Batrachia</taxon>
        <taxon>Caudata</taxon>
        <taxon>Salamandroidea</taxon>
        <taxon>Salamandridae</taxon>
        <taxon>Pleurodelinae</taxon>
        <taxon>Pleurodeles</taxon>
    </lineage>
</organism>
<feature type="region of interest" description="Disordered" evidence="1">
    <location>
        <begin position="1"/>
        <end position="56"/>
    </location>
</feature>
<dbReference type="EMBL" id="JANPWB010000005">
    <property type="protein sequence ID" value="KAJ1188066.1"/>
    <property type="molecule type" value="Genomic_DNA"/>
</dbReference>
<comment type="caution">
    <text evidence="2">The sequence shown here is derived from an EMBL/GenBank/DDBJ whole genome shotgun (WGS) entry which is preliminary data.</text>
</comment>
<evidence type="ECO:0000313" key="2">
    <source>
        <dbReference type="EMBL" id="KAJ1188066.1"/>
    </source>
</evidence>
<sequence length="130" mass="14614">MAPPQRRGQKKERKKEPEEEFNNERLVEKESRYGGRPETRKVAGNRLPKTRVENEPGDCELRSVACAVHFGLAGRGVPPADSDLQCSAGGDSSAWRLRAAPDAAETGRLRQPERSRELGLLHDTPDWRRE</sequence>
<feature type="region of interest" description="Disordered" evidence="1">
    <location>
        <begin position="101"/>
        <end position="130"/>
    </location>
</feature>
<name>A0AAV7UI46_PLEWA</name>
<dbReference type="Proteomes" id="UP001066276">
    <property type="component" value="Chromosome 3_1"/>
</dbReference>
<reference evidence="2" key="1">
    <citation type="journal article" date="2022" name="bioRxiv">
        <title>Sequencing and chromosome-scale assembly of the giantPleurodeles waltlgenome.</title>
        <authorList>
            <person name="Brown T."/>
            <person name="Elewa A."/>
            <person name="Iarovenko S."/>
            <person name="Subramanian E."/>
            <person name="Araus A.J."/>
            <person name="Petzold A."/>
            <person name="Susuki M."/>
            <person name="Suzuki K.-i.T."/>
            <person name="Hayashi T."/>
            <person name="Toyoda A."/>
            <person name="Oliveira C."/>
            <person name="Osipova E."/>
            <person name="Leigh N.D."/>
            <person name="Simon A."/>
            <person name="Yun M.H."/>
        </authorList>
    </citation>
    <scope>NUCLEOTIDE SEQUENCE</scope>
    <source>
        <strain evidence="2">20211129_DDA</strain>
        <tissue evidence="2">Liver</tissue>
    </source>
</reference>
<feature type="compositionally biased region" description="Basic and acidic residues" evidence="1">
    <location>
        <begin position="105"/>
        <end position="130"/>
    </location>
</feature>
<accession>A0AAV7UI46</accession>
<dbReference type="AlphaFoldDB" id="A0AAV7UI46"/>
<protein>
    <submittedName>
        <fullName evidence="2">Uncharacterized protein</fullName>
    </submittedName>
</protein>